<keyword evidence="3" id="KW-1185">Reference proteome</keyword>
<dbReference type="Gene3D" id="2.120.10.30">
    <property type="entry name" value="TolB, C-terminal domain"/>
    <property type="match status" value="1"/>
</dbReference>
<dbReference type="OrthoDB" id="5233393at2759"/>
<dbReference type="PANTHER" id="PTHR42060:SF1">
    <property type="entry name" value="NHL REPEAT-CONTAINING PROTEIN"/>
    <property type="match status" value="1"/>
</dbReference>
<accession>A0A9P9EP19</accession>
<dbReference type="InterPro" id="IPR052998">
    <property type="entry name" value="Hetero-Diels-Alderase-like"/>
</dbReference>
<sequence>MLSLHFLTILSWCAASWAAPQHTNDVSVSIVDTIEETPNLENIAVRRNGDVLVTSVSSSTIFQVSTKNAYPPVAVARIPNRNATLGIVELEQDIFYVAAADILGLGGSANEIWKLDLRSFRHTGTGKVKHPATLTLSAKVTNAVLLNGVTRLAGNDNTHILAADSNAGKVFRINVRTGKVALAQQHHTMSTVVGQLGVGINGIHTFGNSLYYTNLDQKLFARVPISLSDGSATGRVEVISNGTLLNADDFTLSRDGTRAWITENGGNALIEIDISSKTTRVAVNSTILTSISSVAFGRTWSDWNTLYVTGALLDNGVAVEGQINRVIIRALE</sequence>
<proteinExistence type="predicted"/>
<dbReference type="AlphaFoldDB" id="A0A9P9EP19"/>
<protein>
    <submittedName>
        <fullName evidence="2">Uncharacterized protein</fullName>
    </submittedName>
</protein>
<name>A0A9P9EP19_9HYPO</name>
<dbReference type="PANTHER" id="PTHR42060">
    <property type="entry name" value="NHL REPEAT-CONTAINING PROTEIN-RELATED"/>
    <property type="match status" value="1"/>
</dbReference>
<dbReference type="SUPFAM" id="SSF63829">
    <property type="entry name" value="Calcium-dependent phosphotriesterase"/>
    <property type="match status" value="1"/>
</dbReference>
<organism evidence="2 3">
    <name type="scientific">Dactylonectria macrodidyma</name>
    <dbReference type="NCBI Taxonomy" id="307937"/>
    <lineage>
        <taxon>Eukaryota</taxon>
        <taxon>Fungi</taxon>
        <taxon>Dikarya</taxon>
        <taxon>Ascomycota</taxon>
        <taxon>Pezizomycotina</taxon>
        <taxon>Sordariomycetes</taxon>
        <taxon>Hypocreomycetidae</taxon>
        <taxon>Hypocreales</taxon>
        <taxon>Nectriaceae</taxon>
        <taxon>Dactylonectria</taxon>
    </lineage>
</organism>
<evidence type="ECO:0000313" key="2">
    <source>
        <dbReference type="EMBL" id="KAH7140992.1"/>
    </source>
</evidence>
<evidence type="ECO:0000256" key="1">
    <source>
        <dbReference type="SAM" id="SignalP"/>
    </source>
</evidence>
<dbReference type="EMBL" id="JAGMUV010000011">
    <property type="protein sequence ID" value="KAH7140992.1"/>
    <property type="molecule type" value="Genomic_DNA"/>
</dbReference>
<dbReference type="Proteomes" id="UP000738349">
    <property type="component" value="Unassembled WGS sequence"/>
</dbReference>
<gene>
    <name evidence="2" type="ORF">EDB81DRAFT_900543</name>
</gene>
<comment type="caution">
    <text evidence="2">The sequence shown here is derived from an EMBL/GenBank/DDBJ whole genome shotgun (WGS) entry which is preliminary data.</text>
</comment>
<keyword evidence="1" id="KW-0732">Signal</keyword>
<feature type="signal peptide" evidence="1">
    <location>
        <begin position="1"/>
        <end position="18"/>
    </location>
</feature>
<dbReference type="InterPro" id="IPR011042">
    <property type="entry name" value="6-blade_b-propeller_TolB-like"/>
</dbReference>
<reference evidence="2" key="1">
    <citation type="journal article" date="2021" name="Nat. Commun.">
        <title>Genetic determinants of endophytism in the Arabidopsis root mycobiome.</title>
        <authorList>
            <person name="Mesny F."/>
            <person name="Miyauchi S."/>
            <person name="Thiergart T."/>
            <person name="Pickel B."/>
            <person name="Atanasova L."/>
            <person name="Karlsson M."/>
            <person name="Huettel B."/>
            <person name="Barry K.W."/>
            <person name="Haridas S."/>
            <person name="Chen C."/>
            <person name="Bauer D."/>
            <person name="Andreopoulos W."/>
            <person name="Pangilinan J."/>
            <person name="LaButti K."/>
            <person name="Riley R."/>
            <person name="Lipzen A."/>
            <person name="Clum A."/>
            <person name="Drula E."/>
            <person name="Henrissat B."/>
            <person name="Kohler A."/>
            <person name="Grigoriev I.V."/>
            <person name="Martin F.M."/>
            <person name="Hacquard S."/>
        </authorList>
    </citation>
    <scope>NUCLEOTIDE SEQUENCE</scope>
    <source>
        <strain evidence="2">MPI-CAGE-AT-0147</strain>
    </source>
</reference>
<evidence type="ECO:0000313" key="3">
    <source>
        <dbReference type="Proteomes" id="UP000738349"/>
    </source>
</evidence>
<feature type="chain" id="PRO_5040197180" evidence="1">
    <location>
        <begin position="19"/>
        <end position="332"/>
    </location>
</feature>